<comment type="caution">
    <text evidence="2">The sequence shown here is derived from an EMBL/GenBank/DDBJ whole genome shotgun (WGS) entry which is preliminary data.</text>
</comment>
<accession>A0A8J7YVK6</accession>
<dbReference type="EMBL" id="JAACQH010000121">
    <property type="protein sequence ID" value="NCS91874.1"/>
    <property type="molecule type" value="Genomic_DNA"/>
</dbReference>
<proteinExistence type="predicted"/>
<evidence type="ECO:0000313" key="3">
    <source>
        <dbReference type="Proteomes" id="UP000738826"/>
    </source>
</evidence>
<dbReference type="AlphaFoldDB" id="A0A8J7YVK6"/>
<gene>
    <name evidence="2" type="ORF">GW779_05685</name>
    <name evidence="1" type="ORF">GW910_04390</name>
</gene>
<organism evidence="2 3">
    <name type="scientific">Candidatus Altarchaeum hamiconexum</name>
    <dbReference type="NCBI Taxonomy" id="1803513"/>
    <lineage>
        <taxon>Archaea</taxon>
        <taxon>Candidatus Altarchaeota</taxon>
        <taxon>Candidatus Altiarchaeia</taxon>
        <taxon>Candidatus Altarchaeales</taxon>
        <taxon>Candidatus Altarchaeaceae</taxon>
        <taxon>Candidatus Altarchaeum</taxon>
    </lineage>
</organism>
<evidence type="ECO:0000313" key="1">
    <source>
        <dbReference type="EMBL" id="NCN65285.1"/>
    </source>
</evidence>
<name>A0A8J7YVK6_9ARCH</name>
<protein>
    <submittedName>
        <fullName evidence="2">Uncharacterized protein</fullName>
    </submittedName>
</protein>
<sequence>MISKSNKDVIKEYELMTLKGRNNAITTIEKTTSYKNYNKEVVINPQV</sequence>
<dbReference type="EMBL" id="JAACVF010000115">
    <property type="protein sequence ID" value="NCN65285.1"/>
    <property type="molecule type" value="Genomic_DNA"/>
</dbReference>
<dbReference type="Proteomes" id="UP000768163">
    <property type="component" value="Unassembled WGS sequence"/>
</dbReference>
<evidence type="ECO:0000313" key="2">
    <source>
        <dbReference type="EMBL" id="NCS91874.1"/>
    </source>
</evidence>
<reference evidence="2" key="1">
    <citation type="submission" date="2019-11" db="EMBL/GenBank/DDBJ databases">
        <title>Lipid analysis of CO2-rich subsurface aquifers suggests an autotrophy-based deep biosphere with lysolipids enriched in CPR bacteria.</title>
        <authorList>
            <person name="Probst A.J."/>
            <person name="Elling F.J."/>
            <person name="Castelle C.J."/>
            <person name="Zhu Q."/>
            <person name="Elvert M."/>
            <person name="Birarda G."/>
            <person name="Holman H.-Y."/>
            <person name="Lane K.R."/>
            <person name="Ladd B."/>
            <person name="Ryan M.C."/>
            <person name="Woyke T."/>
            <person name="Hinrichs K.-U."/>
            <person name="Banfield J.F."/>
        </authorList>
    </citation>
    <scope>NUCLEOTIDE SEQUENCE</scope>
    <source>
        <strain evidence="1">CG_2015-01_33_1645</strain>
        <strain evidence="2">CG_2015-04_33_537</strain>
    </source>
</reference>
<dbReference type="Proteomes" id="UP000738826">
    <property type="component" value="Unassembled WGS sequence"/>
</dbReference>